<protein>
    <recommendedName>
        <fullName evidence="4">TEA domain-containing protein</fullName>
    </recommendedName>
</protein>
<name>A0A642UN94_DIURU</name>
<dbReference type="OrthoDB" id="10006572at2759"/>
<organism evidence="2 3">
    <name type="scientific">Diutina rugosa</name>
    <name type="common">Yeast</name>
    <name type="synonym">Candida rugosa</name>
    <dbReference type="NCBI Taxonomy" id="5481"/>
    <lineage>
        <taxon>Eukaryota</taxon>
        <taxon>Fungi</taxon>
        <taxon>Dikarya</taxon>
        <taxon>Ascomycota</taxon>
        <taxon>Saccharomycotina</taxon>
        <taxon>Pichiomycetes</taxon>
        <taxon>Debaryomycetaceae</taxon>
        <taxon>Diutina</taxon>
    </lineage>
</organism>
<dbReference type="GeneID" id="54781641"/>
<dbReference type="VEuPathDB" id="FungiDB:DIURU_002990"/>
<accession>A0A642UN94</accession>
<feature type="region of interest" description="Disordered" evidence="1">
    <location>
        <begin position="44"/>
        <end position="63"/>
    </location>
</feature>
<feature type="compositionally biased region" description="Low complexity" evidence="1">
    <location>
        <begin position="629"/>
        <end position="638"/>
    </location>
</feature>
<dbReference type="EMBL" id="SWFT01000092">
    <property type="protein sequence ID" value="KAA8902196.1"/>
    <property type="molecule type" value="Genomic_DNA"/>
</dbReference>
<dbReference type="RefSeq" id="XP_034012278.1">
    <property type="nucleotide sequence ID" value="XM_034155702.1"/>
</dbReference>
<reference evidence="2 3" key="1">
    <citation type="submission" date="2019-07" db="EMBL/GenBank/DDBJ databases">
        <title>Genome assembly of two rare yeast pathogens: Diutina rugosa and Trichomonascus ciferrii.</title>
        <authorList>
            <person name="Mixao V."/>
            <person name="Saus E."/>
            <person name="Hansen A."/>
            <person name="Lass-Flor C."/>
            <person name="Gabaldon T."/>
        </authorList>
    </citation>
    <scope>NUCLEOTIDE SEQUENCE [LARGE SCALE GENOMIC DNA]</scope>
    <source>
        <strain evidence="2 3">CBS 613</strain>
    </source>
</reference>
<evidence type="ECO:0000313" key="3">
    <source>
        <dbReference type="Proteomes" id="UP000449547"/>
    </source>
</evidence>
<dbReference type="Proteomes" id="UP000449547">
    <property type="component" value="Unassembled WGS sequence"/>
</dbReference>
<evidence type="ECO:0008006" key="4">
    <source>
        <dbReference type="Google" id="ProtNLM"/>
    </source>
</evidence>
<feature type="region of interest" description="Disordered" evidence="1">
    <location>
        <begin position="626"/>
        <end position="662"/>
    </location>
</feature>
<feature type="region of interest" description="Disordered" evidence="1">
    <location>
        <begin position="481"/>
        <end position="506"/>
    </location>
</feature>
<dbReference type="AlphaFoldDB" id="A0A642UN94"/>
<evidence type="ECO:0000256" key="1">
    <source>
        <dbReference type="SAM" id="MobiDB-lite"/>
    </source>
</evidence>
<proteinExistence type="predicted"/>
<keyword evidence="3" id="KW-1185">Reference proteome</keyword>
<comment type="caution">
    <text evidence="2">The sequence shown here is derived from an EMBL/GenBank/DDBJ whole genome shotgun (WGS) entry which is preliminary data.</text>
</comment>
<sequence>MSFGLSFSPSFALSPLPSASPGSMMMKSQTPPKKSLLDTLATRKRPLSATSTPHIDSSGEEDLWTTLDANTLSTSLTSIYEEPPPAKRSCPESAPSEWTAKLDAVLLKAYHKLNHFRHHPNNPPAPTLLATPPPKVLSRIVHAKTGVTKSAAEIAQRLQVLTRDNLDEWATAASAPVPRASAQDSVNTNEIIDRELNSFLLSPSATAYELVVTHFDLSYHPQSTDPAHRFATMMRPGSPAAPASVLGEVIDQCTPAIDFVNQMVFPQNTHIPVFIGEHAFDLKIPLAPTQPLDLVSGTFKSYMRLVATLQTPSSSPSPPPPMLSWRCNSMVWNNFTNQQIYQNTDFINGYPLAGSSADLASSPQPPGAYDVQVPFLKTLLAGYINFVIQGGGECNLTVAQVLYDGNSTNPTDQPYAVVVHRITDAGVAKPGSRFSTVKLSAPLESREFMAPAYVAPPATTTTDTQQYTVNDVEDDNETVIADSSPYKSTPRHDGTPADYGASPMPRKRFNMTIDIDRAGFIMGHQGPMTAPVYNPDQMAKYAPAPSCRGSVVAPPPHGGAVPDEYDHQFMQAHRLPPDQRMLADFDTLAHGPMGALNPPPHPGMVGMGHPAKGDKMEITFGPILEYDPSKNPSAAAAKAPPPATGQHRFPVNPTMSIYKPKK</sequence>
<evidence type="ECO:0000313" key="2">
    <source>
        <dbReference type="EMBL" id="KAA8902196.1"/>
    </source>
</evidence>
<gene>
    <name evidence="2" type="ORF">DIURU_002990</name>
</gene>